<evidence type="ECO:0000256" key="10">
    <source>
        <dbReference type="ARBA" id="ARBA00022842"/>
    </source>
</evidence>
<evidence type="ECO:0000256" key="7">
    <source>
        <dbReference type="ARBA" id="ARBA00022750"/>
    </source>
</evidence>
<evidence type="ECO:0000259" key="19">
    <source>
        <dbReference type="PROSITE" id="PS50994"/>
    </source>
</evidence>
<evidence type="ECO:0000256" key="5">
    <source>
        <dbReference type="ARBA" id="ARBA00022722"/>
    </source>
</evidence>
<feature type="compositionally biased region" description="Low complexity" evidence="17">
    <location>
        <begin position="145"/>
        <end position="154"/>
    </location>
</feature>
<dbReference type="GO" id="GO:0006508">
    <property type="term" value="P:proteolysis"/>
    <property type="evidence" value="ECO:0007669"/>
    <property type="project" value="UniProtKB-KW"/>
</dbReference>
<dbReference type="GO" id="GO:0003677">
    <property type="term" value="F:DNA binding"/>
    <property type="evidence" value="ECO:0007669"/>
    <property type="project" value="UniProtKB-KW"/>
</dbReference>
<keyword evidence="12" id="KW-0229">DNA integration</keyword>
<dbReference type="Gene3D" id="3.30.70.270">
    <property type="match status" value="2"/>
</dbReference>
<comment type="caution">
    <text evidence="20">The sequence shown here is derived from an EMBL/GenBank/DDBJ whole genome shotgun (WGS) entry which is preliminary data.</text>
</comment>
<name>A0AAD5V8B6_9APHY</name>
<keyword evidence="6" id="KW-0479">Metal-binding</keyword>
<protein>
    <recommendedName>
        <fullName evidence="1">RNA-directed DNA polymerase</fullName>
        <ecNumber evidence="1">2.7.7.49</ecNumber>
    </recommendedName>
</protein>
<dbReference type="EC" id="2.7.7.49" evidence="1"/>
<dbReference type="Pfam" id="PF17921">
    <property type="entry name" value="Integrase_H2C2"/>
    <property type="match status" value="1"/>
</dbReference>
<dbReference type="PROSITE" id="PS50994">
    <property type="entry name" value="INTEGRASE"/>
    <property type="match status" value="1"/>
</dbReference>
<evidence type="ECO:0000256" key="4">
    <source>
        <dbReference type="ARBA" id="ARBA00022695"/>
    </source>
</evidence>
<keyword evidence="15" id="KW-0238">DNA-binding</keyword>
<dbReference type="GO" id="GO:0015074">
    <property type="term" value="P:DNA integration"/>
    <property type="evidence" value="ECO:0007669"/>
    <property type="project" value="UniProtKB-KW"/>
</dbReference>
<dbReference type="Gene3D" id="1.10.340.70">
    <property type="match status" value="1"/>
</dbReference>
<evidence type="ECO:0000256" key="15">
    <source>
        <dbReference type="ARBA" id="ARBA00023125"/>
    </source>
</evidence>
<dbReference type="InterPro" id="IPR000477">
    <property type="entry name" value="RT_dom"/>
</dbReference>
<dbReference type="SUPFAM" id="SSF56672">
    <property type="entry name" value="DNA/RNA polymerases"/>
    <property type="match status" value="1"/>
</dbReference>
<feature type="region of interest" description="Disordered" evidence="17">
    <location>
        <begin position="635"/>
        <end position="659"/>
    </location>
</feature>
<evidence type="ECO:0000256" key="13">
    <source>
        <dbReference type="ARBA" id="ARBA00022918"/>
    </source>
</evidence>
<dbReference type="InterPro" id="IPR005162">
    <property type="entry name" value="Retrotrans_gag_dom"/>
</dbReference>
<keyword evidence="3" id="KW-0808">Transferase</keyword>
<evidence type="ECO:0000256" key="8">
    <source>
        <dbReference type="ARBA" id="ARBA00022759"/>
    </source>
</evidence>
<feature type="region of interest" description="Disordered" evidence="17">
    <location>
        <begin position="724"/>
        <end position="749"/>
    </location>
</feature>
<dbReference type="InterPro" id="IPR036397">
    <property type="entry name" value="RNaseH_sf"/>
</dbReference>
<keyword evidence="7" id="KW-0064">Aspartyl protease</keyword>
<dbReference type="EMBL" id="JANAWD010000178">
    <property type="protein sequence ID" value="KAJ3484736.1"/>
    <property type="molecule type" value="Genomic_DNA"/>
</dbReference>
<gene>
    <name evidence="20" type="ORF">NLI96_g5441</name>
</gene>
<keyword evidence="11" id="KW-0694">RNA-binding</keyword>
<evidence type="ECO:0000256" key="2">
    <source>
        <dbReference type="ARBA" id="ARBA00022670"/>
    </source>
</evidence>
<dbReference type="Pfam" id="PF24626">
    <property type="entry name" value="SH3_Tf2-1"/>
    <property type="match status" value="1"/>
</dbReference>
<reference evidence="20" key="1">
    <citation type="submission" date="2022-07" db="EMBL/GenBank/DDBJ databases">
        <title>Genome Sequence of Physisporinus lineatus.</title>
        <authorList>
            <person name="Buettner E."/>
        </authorList>
    </citation>
    <scope>NUCLEOTIDE SEQUENCE</scope>
    <source>
        <strain evidence="20">VT162</strain>
    </source>
</reference>
<organism evidence="20 21">
    <name type="scientific">Meripilus lineatus</name>
    <dbReference type="NCBI Taxonomy" id="2056292"/>
    <lineage>
        <taxon>Eukaryota</taxon>
        <taxon>Fungi</taxon>
        <taxon>Dikarya</taxon>
        <taxon>Basidiomycota</taxon>
        <taxon>Agaricomycotina</taxon>
        <taxon>Agaricomycetes</taxon>
        <taxon>Polyporales</taxon>
        <taxon>Meripilaceae</taxon>
        <taxon>Meripilus</taxon>
    </lineage>
</organism>
<feature type="compositionally biased region" description="Low complexity" evidence="17">
    <location>
        <begin position="355"/>
        <end position="364"/>
    </location>
</feature>
<keyword evidence="9" id="KW-0378">Hydrolase</keyword>
<evidence type="ECO:0000256" key="14">
    <source>
        <dbReference type="ARBA" id="ARBA00022932"/>
    </source>
</evidence>
<dbReference type="InterPro" id="IPR041373">
    <property type="entry name" value="RT_RNaseH"/>
</dbReference>
<evidence type="ECO:0000256" key="3">
    <source>
        <dbReference type="ARBA" id="ARBA00022679"/>
    </source>
</evidence>
<dbReference type="GO" id="GO:0003887">
    <property type="term" value="F:DNA-directed DNA polymerase activity"/>
    <property type="evidence" value="ECO:0007669"/>
    <property type="project" value="UniProtKB-KW"/>
</dbReference>
<dbReference type="PANTHER" id="PTHR37984">
    <property type="entry name" value="PROTEIN CBG26694"/>
    <property type="match status" value="1"/>
</dbReference>
<dbReference type="Pfam" id="PF00665">
    <property type="entry name" value="rve"/>
    <property type="match status" value="1"/>
</dbReference>
<dbReference type="CDD" id="cd09274">
    <property type="entry name" value="RNase_HI_RT_Ty3"/>
    <property type="match status" value="1"/>
</dbReference>
<sequence length="1713" mass="192699">MSQEQMQAYNDWAAMANAVPPTATPAHQYIDPNTFTQADPTTQAQTVPAMDQERQRVYQTMWELGQQVNSLTQSQGQIQAALEILVQRLAASPAPPTPIPQATQPTAPPIPPAVPVPAPAPAPVPVPIPNPTPAPAPNPPPNPPIVTHNTVPTPQGVPRFNPPTPFDGNVVNVESFMNSIDTAAHLQRAQLPTEFDKALMLSTYLKSGSPTSWFNGIRKSAPHLLNDFDALKQNFRDHFGDTDIVGTANRKLNALEQTGSCAVYASKSRELHAHLELTDQTKIEKFYNGLKDTVKDALIHEKVIPTIFDNYAELVISLDNRIHSRHLERKDDKKSHTARPSATPRSHYTPPPSTPVASSSSEAVPMEIDAIKRGPITKEEKERRRREGLCFYCGKGQGFFLIGKSLTGSPSQVPGLPVDDGTHAQPTVKPAFVRSSSGSFIPARFPSPLFVFSSNTYLNSPDHFFINVTLRFPNRKPIKTFALVDSGASASCISEKFAFRHCLPRRLKDVPIPILAVDDRPIASGLVTQDVLTNLSVESHDETIALNIVSVSYPIILGLDWLRRHNPLIDWQDTNLSLSCCNLSRSSPITVLAKGFGPRLPHPMTSLNSLSTTSLGLGLGLNSGFLVPRPALVQSRQPLPSTSERSANVSTPPMPTPAPEPSCITPSFFDSLPGWTGLGRSTRAPSTLEHPSPPKVSILNPRRFTKYAKGLPIAALRFNPNPISVSATSSTPPSDSLDIGPDDEEPVRDGDWMKYVPEKYFPWASVFSPIAVDQLPPHRPYDISIDLEDSTTPPFGPMYRLSQAERDALTEYIETNLKKGFIRRSTSSAASPILFVRKKTGDLRLCVDYRGLNAITKKNRYPLPLIDDLLDRVEGCKVFTVLDLKNAFNLIRIKDGDEWKTAFRTPLGLYEYLVMPFGLTNAPATFQALIQDTLRDYLDVFCVVYLDDILIFSRSQTDHDIHVQKVLDRLKDANLFVNAQKCEFDKSEVHYLGYLIGADGIRMDPKKLDTISTWPEPRSVKDIQSFLGFTNFYRRFVDHYAEIVLPLNRLTRKDTPFDFSDTCRTAFTKLKSIFISYPVLRHFDPSLPCTLSTDASDFAISGVLQQPDSDNHLHPIAFYSRKLSPAEINYEVHDKELLGVVESFRGMRAWLHGSADPVHVISDHRNLEYFMSSRVLNRRQARWSMFLSEFNFRLVWGPGIKNVADAPSRRSDFAPQKGDDVLEEQCQTILTPKHTELLFPEDKSPLPTHSIPALTTLSIDNSVLLERFKTAFREDSEWREAIAQGHPDFQVQNDMVFHKGRLFVPHPLRADILHSRHDALIAGHPGRTRTLAFVQRDYSWPGIQTYVRRYVQACDTCARIKNPRHKPYGLLQPLDIPDRPWKSISMDFIVKLPVSHGYDSIWVVCDRLTRAAHFIPCKEAMTASELAWLFLDRIFRLHGTPESIISDRGSTFVSKFWTELTSLLQIDHRASTAYHPQTDGLTERTNQTLETYLRAYCSYQQDDWVDYLPVAEFAFNNAENSSTHQTPFFANLAYHPSFEPQLIERSTVPAAHDLAQRLDHIHAELRAELKHAQAVQAKNYNRRVQDSPEYKPDQLVWLLRRNIKTTRPSDKLDHRRLGPFPIEHRLGPLVYQLRLPSYLSRLYPVFHVSLLEPYLDPSEFHSHADPEPFTILSDSPSPMIHSILDCRKFGHRYDFSSVFTVDTLALHGRTSLC</sequence>
<dbReference type="InterPro" id="IPR043502">
    <property type="entry name" value="DNA/RNA_pol_sf"/>
</dbReference>
<dbReference type="PROSITE" id="PS50878">
    <property type="entry name" value="RT_POL"/>
    <property type="match status" value="1"/>
</dbReference>
<feature type="region of interest" description="Disordered" evidence="17">
    <location>
        <begin position="94"/>
        <end position="114"/>
    </location>
</feature>
<dbReference type="InterPro" id="IPR043128">
    <property type="entry name" value="Rev_trsase/Diguanyl_cyclase"/>
</dbReference>
<dbReference type="InterPro" id="IPR001584">
    <property type="entry name" value="Integrase_cat-core"/>
</dbReference>
<dbReference type="CDD" id="cd01647">
    <property type="entry name" value="RT_LTR"/>
    <property type="match status" value="1"/>
</dbReference>
<evidence type="ECO:0000256" key="11">
    <source>
        <dbReference type="ARBA" id="ARBA00022884"/>
    </source>
</evidence>
<feature type="domain" description="Reverse transcriptase" evidence="18">
    <location>
        <begin position="817"/>
        <end position="996"/>
    </location>
</feature>
<dbReference type="InterPro" id="IPR050951">
    <property type="entry name" value="Retrovirus_Pol_polyprotein"/>
</dbReference>
<dbReference type="GO" id="GO:0006310">
    <property type="term" value="P:DNA recombination"/>
    <property type="evidence" value="ECO:0007669"/>
    <property type="project" value="UniProtKB-KW"/>
</dbReference>
<dbReference type="Pfam" id="PF17917">
    <property type="entry name" value="RT_RNaseH"/>
    <property type="match status" value="1"/>
</dbReference>
<keyword evidence="16" id="KW-0233">DNA recombination</keyword>
<evidence type="ECO:0000256" key="16">
    <source>
        <dbReference type="ARBA" id="ARBA00023172"/>
    </source>
</evidence>
<dbReference type="CDD" id="cd00303">
    <property type="entry name" value="retropepsin_like"/>
    <property type="match status" value="1"/>
</dbReference>
<dbReference type="InterPro" id="IPR012337">
    <property type="entry name" value="RNaseH-like_sf"/>
</dbReference>
<accession>A0AAD5V8B6</accession>
<feature type="region of interest" description="Disordered" evidence="17">
    <location>
        <begin position="327"/>
        <end position="364"/>
    </location>
</feature>
<dbReference type="Proteomes" id="UP001212997">
    <property type="component" value="Unassembled WGS sequence"/>
</dbReference>
<proteinExistence type="predicted"/>
<keyword evidence="13" id="KW-0695">RNA-directed DNA polymerase</keyword>
<feature type="compositionally biased region" description="Polar residues" evidence="17">
    <location>
        <begin position="724"/>
        <end position="734"/>
    </location>
</feature>
<keyword evidence="21" id="KW-1185">Reference proteome</keyword>
<evidence type="ECO:0000256" key="6">
    <source>
        <dbReference type="ARBA" id="ARBA00022723"/>
    </source>
</evidence>
<dbReference type="FunFam" id="3.30.420.10:FF:000032">
    <property type="entry name" value="Retrovirus-related Pol polyprotein from transposon 297-like Protein"/>
    <property type="match status" value="1"/>
</dbReference>
<feature type="region of interest" description="Disordered" evidence="17">
    <location>
        <begin position="127"/>
        <end position="163"/>
    </location>
</feature>
<evidence type="ECO:0000259" key="18">
    <source>
        <dbReference type="PROSITE" id="PS50878"/>
    </source>
</evidence>
<dbReference type="GO" id="GO:0003723">
    <property type="term" value="F:RNA binding"/>
    <property type="evidence" value="ECO:0007669"/>
    <property type="project" value="UniProtKB-KW"/>
</dbReference>
<evidence type="ECO:0000313" key="21">
    <source>
        <dbReference type="Proteomes" id="UP001212997"/>
    </source>
</evidence>
<keyword evidence="5" id="KW-0540">Nuclease</keyword>
<dbReference type="InterPro" id="IPR021109">
    <property type="entry name" value="Peptidase_aspartic_dom_sf"/>
</dbReference>
<dbReference type="GO" id="GO:0003964">
    <property type="term" value="F:RNA-directed DNA polymerase activity"/>
    <property type="evidence" value="ECO:0007669"/>
    <property type="project" value="UniProtKB-KW"/>
</dbReference>
<dbReference type="GO" id="GO:0005634">
    <property type="term" value="C:nucleus"/>
    <property type="evidence" value="ECO:0007669"/>
    <property type="project" value="UniProtKB-ARBA"/>
</dbReference>
<evidence type="ECO:0000256" key="9">
    <source>
        <dbReference type="ARBA" id="ARBA00022801"/>
    </source>
</evidence>
<dbReference type="Gene3D" id="2.40.70.10">
    <property type="entry name" value="Acid Proteases"/>
    <property type="match status" value="1"/>
</dbReference>
<dbReference type="SUPFAM" id="SSF50630">
    <property type="entry name" value="Acid proteases"/>
    <property type="match status" value="1"/>
</dbReference>
<evidence type="ECO:0000256" key="12">
    <source>
        <dbReference type="ARBA" id="ARBA00022908"/>
    </source>
</evidence>
<dbReference type="Pfam" id="PF00078">
    <property type="entry name" value="RVT_1"/>
    <property type="match status" value="1"/>
</dbReference>
<dbReference type="Pfam" id="PF03732">
    <property type="entry name" value="Retrotrans_gag"/>
    <property type="match status" value="1"/>
</dbReference>
<dbReference type="InterPro" id="IPR056924">
    <property type="entry name" value="SH3_Tf2-1"/>
</dbReference>
<evidence type="ECO:0000256" key="1">
    <source>
        <dbReference type="ARBA" id="ARBA00012493"/>
    </source>
</evidence>
<dbReference type="SUPFAM" id="SSF53098">
    <property type="entry name" value="Ribonuclease H-like"/>
    <property type="match status" value="1"/>
</dbReference>
<dbReference type="GO" id="GO:0004190">
    <property type="term" value="F:aspartic-type endopeptidase activity"/>
    <property type="evidence" value="ECO:0007669"/>
    <property type="project" value="UniProtKB-KW"/>
</dbReference>
<dbReference type="GO" id="GO:0046872">
    <property type="term" value="F:metal ion binding"/>
    <property type="evidence" value="ECO:0007669"/>
    <property type="project" value="UniProtKB-KW"/>
</dbReference>
<feature type="domain" description="Integrase catalytic" evidence="19">
    <location>
        <begin position="1376"/>
        <end position="1535"/>
    </location>
</feature>
<dbReference type="Gene3D" id="3.30.420.10">
    <property type="entry name" value="Ribonuclease H-like superfamily/Ribonuclease H"/>
    <property type="match status" value="1"/>
</dbReference>
<dbReference type="Pfam" id="PF08284">
    <property type="entry name" value="RVP_2"/>
    <property type="match status" value="1"/>
</dbReference>
<dbReference type="PANTHER" id="PTHR37984:SF5">
    <property type="entry name" value="PROTEIN NYNRIN-LIKE"/>
    <property type="match status" value="1"/>
</dbReference>
<dbReference type="Gene3D" id="3.10.10.10">
    <property type="entry name" value="HIV Type 1 Reverse Transcriptase, subunit A, domain 1"/>
    <property type="match status" value="1"/>
</dbReference>
<keyword evidence="10" id="KW-0460">Magnesium</keyword>
<dbReference type="FunFam" id="3.30.70.270:FF:000020">
    <property type="entry name" value="Transposon Tf2-6 polyprotein-like Protein"/>
    <property type="match status" value="1"/>
</dbReference>
<evidence type="ECO:0000313" key="20">
    <source>
        <dbReference type="EMBL" id="KAJ3484736.1"/>
    </source>
</evidence>
<keyword evidence="8" id="KW-0255">Endonuclease</keyword>
<feature type="compositionally biased region" description="Pro residues" evidence="17">
    <location>
        <begin position="127"/>
        <end position="144"/>
    </location>
</feature>
<keyword evidence="14" id="KW-0239">DNA-directed DNA polymerase</keyword>
<feature type="compositionally biased region" description="Polar residues" evidence="17">
    <location>
        <begin position="635"/>
        <end position="651"/>
    </location>
</feature>
<dbReference type="InterPro" id="IPR041588">
    <property type="entry name" value="Integrase_H2C2"/>
</dbReference>
<evidence type="ECO:0000256" key="17">
    <source>
        <dbReference type="SAM" id="MobiDB-lite"/>
    </source>
</evidence>
<keyword evidence="2" id="KW-0645">Protease</keyword>
<keyword evidence="4" id="KW-0548">Nucleotidyltransferase</keyword>
<dbReference type="GO" id="GO:0004519">
    <property type="term" value="F:endonuclease activity"/>
    <property type="evidence" value="ECO:0007669"/>
    <property type="project" value="UniProtKB-KW"/>
</dbReference>